<evidence type="ECO:0000313" key="2">
    <source>
        <dbReference type="Proteomes" id="UP000005427"/>
    </source>
</evidence>
<dbReference type="EMBL" id="JN116823">
    <property type="protein sequence ID" value="AEV51932.1"/>
    <property type="molecule type" value="Genomic_DNA"/>
</dbReference>
<protein>
    <submittedName>
        <fullName evidence="1">Uncharacterized protein</fullName>
    </submittedName>
</protein>
<dbReference type="KEGG" id="vg:11541324"/>
<keyword evidence="2" id="KW-1185">Reference proteome</keyword>
<reference evidence="1 2" key="1">
    <citation type="submission" date="2011-06" db="EMBL/GenBank/DDBJ databases">
        <title>Two lysogenic phages can combine to generate a single lytic phage.</title>
        <authorList>
            <person name="Petrovski S."/>
        </authorList>
    </citation>
    <scope>NUCLEOTIDE SEQUENCE [LARGE SCALE GENOMIC DNA]</scope>
</reference>
<sequence>MNMPNPRIDRDGRRWYPNPSQTKLLWHHEEADTDMGDLTRKELENIFGPTREDPSSD</sequence>
<evidence type="ECO:0000313" key="1">
    <source>
        <dbReference type="EMBL" id="AEV51932.1"/>
    </source>
</evidence>
<dbReference type="Proteomes" id="UP000005427">
    <property type="component" value="Segment"/>
</dbReference>
<dbReference type="GeneID" id="11541324"/>
<accession>G9FH21</accession>
<name>G9FH21_9CAUD</name>
<proteinExistence type="predicted"/>
<organism evidence="1 2">
    <name type="scientific">Rhodococcus phage REQ2</name>
    <dbReference type="NCBI Taxonomy" id="1109713"/>
    <lineage>
        <taxon>Viruses</taxon>
        <taxon>Duplodnaviria</taxon>
        <taxon>Heunggongvirae</taxon>
        <taxon>Uroviricota</taxon>
        <taxon>Caudoviricetes</taxon>
        <taxon>Caudoviricetes incertae sedis</taxon>
        <taxon>Melbournevirus</taxon>
        <taxon>Melbournevirus REQ2</taxon>
    </lineage>
</organism>
<dbReference type="RefSeq" id="YP_005087122.1">
    <property type="nucleotide sequence ID" value="NC_016652.1"/>
</dbReference>